<sequence>MVPIRISTNLPKDKVNELVLSHSLDGHISILNETNENETSSFIINKKKLDEMIFYNSITEMVFNLINRFYMDQFVFNRVNDILVDFIQNEIDVVSNTVYDLLQDNDYFTKEKNKIREELRDYLLENNTLNIDGYLRFRSDSYKELIDLIIEKVVLDIQMETEYEEFIYMLQYYLDSQFPKYDIVNVIINENNYYLVDSKHKKIESPILYSIIEEQGIDDFSQADILVSSLIVLAPKKIVVHMKNDKEKDLLMILKRIFTDRLSFCYSCNICDNYLPKSDSE</sequence>
<organism evidence="1 2">
    <name type="scientific">Paratissierella segnis</name>
    <dbReference type="NCBI Taxonomy" id="2763679"/>
    <lineage>
        <taxon>Bacteria</taxon>
        <taxon>Bacillati</taxon>
        <taxon>Bacillota</taxon>
        <taxon>Tissierellia</taxon>
        <taxon>Tissierellales</taxon>
        <taxon>Tissierellaceae</taxon>
        <taxon>Paratissierella</taxon>
    </lineage>
</organism>
<dbReference type="InterPro" id="IPR014199">
    <property type="entry name" value="Spore_YtxC"/>
</dbReference>
<reference evidence="1" key="1">
    <citation type="submission" date="2020-08" db="EMBL/GenBank/DDBJ databases">
        <title>Genome public.</title>
        <authorList>
            <person name="Liu C."/>
            <person name="Sun Q."/>
        </authorList>
    </citation>
    <scope>NUCLEOTIDE SEQUENCE</scope>
    <source>
        <strain evidence="1">BX21</strain>
    </source>
</reference>
<dbReference type="RefSeq" id="WP_262430777.1">
    <property type="nucleotide sequence ID" value="NZ_JACRTG010000034.1"/>
</dbReference>
<evidence type="ECO:0000313" key="2">
    <source>
        <dbReference type="Proteomes" id="UP000601171"/>
    </source>
</evidence>
<dbReference type="EMBL" id="JACRTG010000034">
    <property type="protein sequence ID" value="MBC8589313.1"/>
    <property type="molecule type" value="Genomic_DNA"/>
</dbReference>
<keyword evidence="2" id="KW-1185">Reference proteome</keyword>
<dbReference type="AlphaFoldDB" id="A0A926EVZ5"/>
<comment type="caution">
    <text evidence="1">The sequence shown here is derived from an EMBL/GenBank/DDBJ whole genome shotgun (WGS) entry which is preliminary data.</text>
</comment>
<dbReference type="Pfam" id="PF08812">
    <property type="entry name" value="YtxC"/>
    <property type="match status" value="1"/>
</dbReference>
<accession>A0A926EVZ5</accession>
<proteinExistence type="predicted"/>
<gene>
    <name evidence="1" type="ORF">H8707_13920</name>
</gene>
<protein>
    <submittedName>
        <fullName evidence="1">Sporulation protein YtxC</fullName>
    </submittedName>
</protein>
<name>A0A926EVZ5_9FIRM</name>
<dbReference type="Proteomes" id="UP000601171">
    <property type="component" value="Unassembled WGS sequence"/>
</dbReference>
<evidence type="ECO:0000313" key="1">
    <source>
        <dbReference type="EMBL" id="MBC8589313.1"/>
    </source>
</evidence>